<evidence type="ECO:0000313" key="1">
    <source>
        <dbReference type="EMBL" id="EDX77295.1"/>
    </source>
</evidence>
<dbReference type="AlphaFoldDB" id="B4VLG6"/>
<dbReference type="Proteomes" id="UP000003835">
    <property type="component" value="Unassembled WGS sequence"/>
</dbReference>
<dbReference type="HOGENOM" id="CLU_3078714_0_0_3"/>
<reference evidence="1 2" key="1">
    <citation type="submission" date="2008-07" db="EMBL/GenBank/DDBJ databases">
        <authorList>
            <person name="Tandeau de Marsac N."/>
            <person name="Ferriera S."/>
            <person name="Johnson J."/>
            <person name="Kravitz S."/>
            <person name="Beeson K."/>
            <person name="Sutton G."/>
            <person name="Rogers Y.-H."/>
            <person name="Friedman R."/>
            <person name="Frazier M."/>
            <person name="Venter J.C."/>
        </authorList>
    </citation>
    <scope>NUCLEOTIDE SEQUENCE [LARGE SCALE GENOMIC DNA]</scope>
    <source>
        <strain evidence="1 2">PCC 7420</strain>
    </source>
</reference>
<dbReference type="EMBL" id="DS989844">
    <property type="protein sequence ID" value="EDX77295.1"/>
    <property type="molecule type" value="Genomic_DNA"/>
</dbReference>
<protein>
    <submittedName>
        <fullName evidence="1">Uncharacterized protein</fullName>
    </submittedName>
</protein>
<gene>
    <name evidence="1" type="ORF">MC7420_432</name>
</gene>
<proteinExistence type="predicted"/>
<name>B4VLG6_9CYAN</name>
<sequence>MSFFLVGERHRRTPNGGVTEYNFYFFTESLHLPSIFCTKPFSASGKAVYTEY</sequence>
<accession>B4VLG6</accession>
<organism evidence="1 2">
    <name type="scientific">Coleofasciculus chthonoplastes PCC 7420</name>
    <dbReference type="NCBI Taxonomy" id="118168"/>
    <lineage>
        <taxon>Bacteria</taxon>
        <taxon>Bacillati</taxon>
        <taxon>Cyanobacteriota</taxon>
        <taxon>Cyanophyceae</taxon>
        <taxon>Coleofasciculales</taxon>
        <taxon>Coleofasciculaceae</taxon>
        <taxon>Coleofasciculus</taxon>
    </lineage>
</organism>
<evidence type="ECO:0000313" key="2">
    <source>
        <dbReference type="Proteomes" id="UP000003835"/>
    </source>
</evidence>
<keyword evidence="2" id="KW-1185">Reference proteome</keyword>
<dbReference type="STRING" id="118168.MC7420_432"/>